<feature type="domain" description="Dynein heavy chain tail" evidence="1">
    <location>
        <begin position="191"/>
        <end position="266"/>
    </location>
</feature>
<dbReference type="GO" id="GO:0005858">
    <property type="term" value="C:axonemal dynein complex"/>
    <property type="evidence" value="ECO:0007669"/>
    <property type="project" value="TreeGrafter"/>
</dbReference>
<dbReference type="Pfam" id="PF08385">
    <property type="entry name" value="DHC_N1"/>
    <property type="match status" value="1"/>
</dbReference>
<evidence type="ECO:0000313" key="2">
    <source>
        <dbReference type="EMBL" id="RMC12540.1"/>
    </source>
</evidence>
<dbReference type="AlphaFoldDB" id="A0A3M0KNH1"/>
<dbReference type="EMBL" id="QRBI01000106">
    <property type="protein sequence ID" value="RMC12540.1"/>
    <property type="molecule type" value="Genomic_DNA"/>
</dbReference>
<dbReference type="PANTHER" id="PTHR46532:SF11">
    <property type="entry name" value="DYNEIN AXONEMAL HEAVY CHAIN 12"/>
    <property type="match status" value="1"/>
</dbReference>
<organism evidence="2 3">
    <name type="scientific">Hirundo rustica rustica</name>
    <dbReference type="NCBI Taxonomy" id="333673"/>
    <lineage>
        <taxon>Eukaryota</taxon>
        <taxon>Metazoa</taxon>
        <taxon>Chordata</taxon>
        <taxon>Craniata</taxon>
        <taxon>Vertebrata</taxon>
        <taxon>Euteleostomi</taxon>
        <taxon>Archelosauria</taxon>
        <taxon>Archosauria</taxon>
        <taxon>Dinosauria</taxon>
        <taxon>Saurischia</taxon>
        <taxon>Theropoda</taxon>
        <taxon>Coelurosauria</taxon>
        <taxon>Aves</taxon>
        <taxon>Neognathae</taxon>
        <taxon>Neoaves</taxon>
        <taxon>Telluraves</taxon>
        <taxon>Australaves</taxon>
        <taxon>Passeriformes</taxon>
        <taxon>Sylvioidea</taxon>
        <taxon>Hirundinidae</taxon>
        <taxon>Hirundo</taxon>
    </lineage>
</organism>
<dbReference type="PANTHER" id="PTHR46532">
    <property type="entry name" value="MALE FERTILITY FACTOR KL5"/>
    <property type="match status" value="1"/>
</dbReference>
<proteinExistence type="predicted"/>
<dbReference type="GO" id="GO:0007018">
    <property type="term" value="P:microtubule-based movement"/>
    <property type="evidence" value="ECO:0007669"/>
    <property type="project" value="InterPro"/>
</dbReference>
<protein>
    <recommendedName>
        <fullName evidence="1">Dynein heavy chain tail domain-containing protein</fullName>
    </recommendedName>
</protein>
<reference evidence="2 3" key="1">
    <citation type="submission" date="2018-07" db="EMBL/GenBank/DDBJ databases">
        <title>A high quality draft genome assembly of the barn swallow (H. rustica rustica).</title>
        <authorList>
            <person name="Formenti G."/>
            <person name="Chiara M."/>
            <person name="Poveda L."/>
            <person name="Francoijs K.-J."/>
            <person name="Bonisoli-Alquati A."/>
            <person name="Canova L."/>
            <person name="Gianfranceschi L."/>
            <person name="Horner D.S."/>
            <person name="Saino N."/>
        </authorList>
    </citation>
    <scope>NUCLEOTIDE SEQUENCE [LARGE SCALE GENOMIC DNA]</scope>
    <source>
        <strain evidence="2">Chelidonia</strain>
        <tissue evidence="2">Blood</tissue>
    </source>
</reference>
<evidence type="ECO:0000259" key="1">
    <source>
        <dbReference type="Pfam" id="PF08385"/>
    </source>
</evidence>
<keyword evidence="3" id="KW-1185">Reference proteome</keyword>
<gene>
    <name evidence="2" type="ORF">DUI87_10060</name>
</gene>
<dbReference type="GO" id="GO:0045505">
    <property type="term" value="F:dynein intermediate chain binding"/>
    <property type="evidence" value="ECO:0007669"/>
    <property type="project" value="InterPro"/>
</dbReference>
<accession>A0A3M0KNH1</accession>
<dbReference type="STRING" id="333673.A0A3M0KNH1"/>
<comment type="caution">
    <text evidence="2">The sequence shown here is derived from an EMBL/GenBank/DDBJ whole genome shotgun (WGS) entry which is preliminary data.</text>
</comment>
<dbReference type="OrthoDB" id="286107at2759"/>
<dbReference type="InterPro" id="IPR026983">
    <property type="entry name" value="DHC"/>
</dbReference>
<dbReference type="InterPro" id="IPR013594">
    <property type="entry name" value="Dynein_heavy_tail"/>
</dbReference>
<dbReference type="Proteomes" id="UP000269221">
    <property type="component" value="Unassembled WGS sequence"/>
</dbReference>
<name>A0A3M0KNH1_HIRRU</name>
<evidence type="ECO:0000313" key="3">
    <source>
        <dbReference type="Proteomes" id="UP000269221"/>
    </source>
</evidence>
<dbReference type="GO" id="GO:0051959">
    <property type="term" value="F:dynein light intermediate chain binding"/>
    <property type="evidence" value="ECO:0007669"/>
    <property type="project" value="InterPro"/>
</dbReference>
<sequence>MKVRMPYGDLTMHPSGCHWASEGTTPVPEQTQLITQPHWNGAAFVQYEKARENRRAKLNASYKYIFEVLGAVAGLDLPTVEEMILDIPTEISFGVLDASDGLLPGVKDVIEKVFLPAILETSNWGNLGQSKEDTKDKQKFVETIKKYISFLGGAAASIEGTVELKKIDYINFSELQTFDKITAAADNYDTVHQLEEVLMIWYRQIEHVLIESKQLRREAKDSGPLMELENWKYMSAKLNFIIEQIKGQNCKAVINVLKVAQSKVLKVTNQMVTTCKAYITDAGLNRIWDQETPVVIGKINVCILMFHCLHVKPIYYLLTS</sequence>